<dbReference type="InterPro" id="IPR023399">
    <property type="entry name" value="Baseplate-like_2-layer_sand"/>
</dbReference>
<accession>A0ABS3LMD3</accession>
<evidence type="ECO:0008006" key="6">
    <source>
        <dbReference type="Google" id="ProtNLM"/>
    </source>
</evidence>
<evidence type="ECO:0000259" key="3">
    <source>
        <dbReference type="Pfam" id="PF22255"/>
    </source>
</evidence>
<dbReference type="Pfam" id="PF22255">
    <property type="entry name" value="Gp44-like_2nd"/>
    <property type="match status" value="1"/>
</dbReference>
<feature type="domain" description="Baseplate hub protein gp44/GpP-like second" evidence="3">
    <location>
        <begin position="117"/>
        <end position="201"/>
    </location>
</feature>
<reference evidence="4 5" key="1">
    <citation type="submission" date="2021-03" db="EMBL/GenBank/DDBJ databases">
        <title>The complete genome sequence of Acetobacter suratthaniensis TBRC 1719.</title>
        <authorList>
            <person name="Charoenyingcharoen P."/>
            <person name="Yukphan P."/>
        </authorList>
    </citation>
    <scope>NUCLEOTIDE SEQUENCE [LARGE SCALE GENOMIC DNA]</scope>
    <source>
        <strain evidence="4 5">TBRC 1719</strain>
    </source>
</reference>
<dbReference type="Gene3D" id="3.55.50.10">
    <property type="entry name" value="Baseplate protein-like domains"/>
    <property type="match status" value="1"/>
</dbReference>
<dbReference type="InterPro" id="IPR053981">
    <property type="entry name" value="Gp44/GpP-like_2nd"/>
</dbReference>
<keyword evidence="5" id="KW-1185">Reference proteome</keyword>
<dbReference type="Pfam" id="PF21929">
    <property type="entry name" value="GpP_4th"/>
    <property type="match status" value="1"/>
</dbReference>
<dbReference type="InterPro" id="IPR049354">
    <property type="entry name" value="GpP-like_N"/>
</dbReference>
<proteinExistence type="predicted"/>
<sequence length="462" mass="49439">MSTQTVTVRGGQRPMVIRIAGRELVEYTSAEVGRDLADIAGQFRIGYFPRHDMAAFGDSSPAPVSRTALAEIYRVTEHDPVEILIHGQTVMKGWVDDIQLRMEGGAFEAWITGRDVTGDLVDSTANPTGPGEYRMVTLAKLVQTICLPFGFTVAADVDAGTPFTLVALEPAETAMAAIERHSRQRGVLVTSDGVGGVVLTKSGQTRAPDSLRNPGNVHAMEARLSSRGRFSDVYVKGSFNSLLRPVQSPLRAGGAPLDAPPDGSGAGVTPDAAEAAATLRFGHAIDPAVRRYRPRVFLSASQSGGSVAAQQAMNPVDPNSGASTPASGAYRGSVRHVRRKAMKPRTDASAWTMQDQAEWRMRSTRAGAAMRVYSVIGLRAQNGALWLPNQLVLVQDHFAGIDQDMLIGAVTWVAAPDGYRTRLSVVQPDVYDLTGDMDTSHNGLRRTKRARAFDGTASGRAS</sequence>
<comment type="caution">
    <text evidence="4">The sequence shown here is derived from an EMBL/GenBank/DDBJ whole genome shotgun (WGS) entry which is preliminary data.</text>
</comment>
<feature type="domain" description="Baseplate hub protein gp44/GpP-like C-terminal" evidence="2">
    <location>
        <begin position="353"/>
        <end position="433"/>
    </location>
</feature>
<organism evidence="4 5">
    <name type="scientific">Acetobacter suratthaniensis</name>
    <dbReference type="NCBI Taxonomy" id="1502841"/>
    <lineage>
        <taxon>Bacteria</taxon>
        <taxon>Pseudomonadati</taxon>
        <taxon>Pseudomonadota</taxon>
        <taxon>Alphaproteobacteria</taxon>
        <taxon>Acetobacterales</taxon>
        <taxon>Acetobacteraceae</taxon>
        <taxon>Acetobacter</taxon>
    </lineage>
</organism>
<gene>
    <name evidence="4" type="ORF">J2D75_08445</name>
</gene>
<dbReference type="Pfam" id="PF21683">
    <property type="entry name" value="GpP-like_1st"/>
    <property type="match status" value="1"/>
</dbReference>
<feature type="domain" description="Baseplate hub protein gp44-like N-terminal" evidence="1">
    <location>
        <begin position="16"/>
        <end position="115"/>
    </location>
</feature>
<dbReference type="Gene3D" id="2.30.300.10">
    <property type="entry name" value="Baseplate protein-like domain - beta roll fold"/>
    <property type="match status" value="1"/>
</dbReference>
<dbReference type="RefSeq" id="WP_207854334.1">
    <property type="nucleotide sequence ID" value="NZ_JAFVMG010000007.1"/>
</dbReference>
<evidence type="ECO:0000259" key="2">
    <source>
        <dbReference type="Pfam" id="PF21929"/>
    </source>
</evidence>
<dbReference type="Gene3D" id="3.30.1920.10">
    <property type="entry name" value="Baseplate protein-like domains - 2 layer sandwich fold"/>
    <property type="match status" value="1"/>
</dbReference>
<name>A0ABS3LMD3_9PROT</name>
<evidence type="ECO:0000313" key="4">
    <source>
        <dbReference type="EMBL" id="MBO1328505.1"/>
    </source>
</evidence>
<dbReference type="InterPro" id="IPR053982">
    <property type="entry name" value="Gp44/GpP-like_C"/>
</dbReference>
<dbReference type="EMBL" id="JAFVMG010000007">
    <property type="protein sequence ID" value="MBO1328505.1"/>
    <property type="molecule type" value="Genomic_DNA"/>
</dbReference>
<dbReference type="Proteomes" id="UP000664399">
    <property type="component" value="Unassembled WGS sequence"/>
</dbReference>
<evidence type="ECO:0000313" key="5">
    <source>
        <dbReference type="Proteomes" id="UP000664399"/>
    </source>
</evidence>
<protein>
    <recommendedName>
        <fullName evidence="6">Phage tail protein</fullName>
    </recommendedName>
</protein>
<evidence type="ECO:0000259" key="1">
    <source>
        <dbReference type="Pfam" id="PF21683"/>
    </source>
</evidence>
<dbReference type="SUPFAM" id="SSF69279">
    <property type="entry name" value="Phage tail proteins"/>
    <property type="match status" value="3"/>
</dbReference>